<dbReference type="EMBL" id="BMTX01000050">
    <property type="protein sequence ID" value="GGS78265.1"/>
    <property type="molecule type" value="Genomic_DNA"/>
</dbReference>
<sequence>MTGQQKAPAAAGALREDPRRGDAKNHPLTSVGTGDGDVPPADYRQATAVWARTQIHAFAGSGPIPEYGTADWLRLPDRDPRRYAAVIVAAEQAREPRPPADRARARQTPPPRPRPLQATDDWPPVAVPGCPGVYLTAGEGA</sequence>
<gene>
    <name evidence="2" type="ORF">GCM10010285_65480</name>
</gene>
<evidence type="ECO:0000256" key="1">
    <source>
        <dbReference type="SAM" id="MobiDB-lite"/>
    </source>
</evidence>
<feature type="region of interest" description="Disordered" evidence="1">
    <location>
        <begin position="91"/>
        <end position="127"/>
    </location>
</feature>
<comment type="caution">
    <text evidence="2">The sequence shown here is derived from an EMBL/GenBank/DDBJ whole genome shotgun (WGS) entry which is preliminary data.</text>
</comment>
<evidence type="ECO:0000313" key="3">
    <source>
        <dbReference type="Proteomes" id="UP000597853"/>
    </source>
</evidence>
<proteinExistence type="predicted"/>
<feature type="compositionally biased region" description="Basic and acidic residues" evidence="1">
    <location>
        <begin position="14"/>
        <end position="25"/>
    </location>
</feature>
<accession>A0ABQ2TQP1</accession>
<organism evidence="2 3">
    <name type="scientific">Streptomyces pseudogriseolus</name>
    <name type="common">Streptomyces gancidicus</name>
    <name type="synonym">Streptomyces rubiginosus</name>
    <dbReference type="NCBI Taxonomy" id="36817"/>
    <lineage>
        <taxon>Bacteria</taxon>
        <taxon>Bacillati</taxon>
        <taxon>Actinomycetota</taxon>
        <taxon>Actinomycetes</taxon>
        <taxon>Kitasatosporales</taxon>
        <taxon>Streptomycetaceae</taxon>
        <taxon>Streptomyces</taxon>
        <taxon>Streptomyces pseudogriseolus group</taxon>
    </lineage>
</organism>
<keyword evidence="3" id="KW-1185">Reference proteome</keyword>
<name>A0ABQ2TQP1_STREZ</name>
<feature type="compositionally biased region" description="Basic and acidic residues" evidence="1">
    <location>
        <begin position="92"/>
        <end position="104"/>
    </location>
</feature>
<feature type="region of interest" description="Disordered" evidence="1">
    <location>
        <begin position="1"/>
        <end position="41"/>
    </location>
</feature>
<evidence type="ECO:0000313" key="2">
    <source>
        <dbReference type="EMBL" id="GGS78265.1"/>
    </source>
</evidence>
<dbReference type="Proteomes" id="UP000597853">
    <property type="component" value="Unassembled WGS sequence"/>
</dbReference>
<reference evidence="3" key="1">
    <citation type="journal article" date="2019" name="Int. J. Syst. Evol. Microbiol.">
        <title>The Global Catalogue of Microorganisms (GCM) 10K type strain sequencing project: providing services to taxonomists for standard genome sequencing and annotation.</title>
        <authorList>
            <consortium name="The Broad Institute Genomics Platform"/>
            <consortium name="The Broad Institute Genome Sequencing Center for Infectious Disease"/>
            <person name="Wu L."/>
            <person name="Ma J."/>
        </authorList>
    </citation>
    <scope>NUCLEOTIDE SEQUENCE [LARGE SCALE GENOMIC DNA]</scope>
    <source>
        <strain evidence="3">JCM 4416</strain>
    </source>
</reference>
<protein>
    <submittedName>
        <fullName evidence="2">Uncharacterized protein</fullName>
    </submittedName>
</protein>